<feature type="region of interest" description="Disordered" evidence="2">
    <location>
        <begin position="1"/>
        <end position="20"/>
    </location>
</feature>
<keyword evidence="1" id="KW-0802">TPR repeat</keyword>
<evidence type="ECO:0000256" key="2">
    <source>
        <dbReference type="SAM" id="MobiDB-lite"/>
    </source>
</evidence>
<dbReference type="SUPFAM" id="SSF48452">
    <property type="entry name" value="TPR-like"/>
    <property type="match status" value="1"/>
</dbReference>
<organism evidence="4 5">
    <name type="scientific">Leptobacterium flavescens</name>
    <dbReference type="NCBI Taxonomy" id="472055"/>
    <lineage>
        <taxon>Bacteria</taxon>
        <taxon>Pseudomonadati</taxon>
        <taxon>Bacteroidota</taxon>
        <taxon>Flavobacteriia</taxon>
        <taxon>Flavobacteriales</taxon>
        <taxon>Flavobacteriaceae</taxon>
        <taxon>Leptobacterium</taxon>
    </lineage>
</organism>
<keyword evidence="3" id="KW-0472">Membrane</keyword>
<evidence type="ECO:0000313" key="5">
    <source>
        <dbReference type="Proteomes" id="UP000468581"/>
    </source>
</evidence>
<keyword evidence="3" id="KW-0812">Transmembrane</keyword>
<dbReference type="Proteomes" id="UP000468581">
    <property type="component" value="Unassembled WGS sequence"/>
</dbReference>
<keyword evidence="3" id="KW-1133">Transmembrane helix</keyword>
<gene>
    <name evidence="4" type="ORF">GWK08_01710</name>
</gene>
<feature type="repeat" description="TPR" evidence="1">
    <location>
        <begin position="166"/>
        <end position="199"/>
    </location>
</feature>
<evidence type="ECO:0000313" key="4">
    <source>
        <dbReference type="EMBL" id="NER12145.1"/>
    </source>
</evidence>
<feature type="transmembrane region" description="Helical" evidence="3">
    <location>
        <begin position="50"/>
        <end position="68"/>
    </location>
</feature>
<sequence>MATYKKRGNKSAKQKVENQLEEQSTTAEVFSTLDEGASRTEEWVARNQKYILGIIGVIVVGILGYLAYNQFVQKPKEREASNELFFAQQYFDQAVNTADNDSLYNLALNGGEGKYGLLDIIDKYSGTKAANLAKYSAGMAYLNMNKYQEAVSHLEGFSSDDEILGALAKGGLGDAFAQLNQLDDALNYYEKAISHSTNDFTTPRFLLKAGKTALSLNQYDKAAKFFNRIKEEFPNTVEGRDIDTFIGKAETLK</sequence>
<dbReference type="InterPro" id="IPR019734">
    <property type="entry name" value="TPR_rpt"/>
</dbReference>
<dbReference type="RefSeq" id="WP_163605179.1">
    <property type="nucleotide sequence ID" value="NZ_JAABOO010000001.1"/>
</dbReference>
<dbReference type="Pfam" id="PF13174">
    <property type="entry name" value="TPR_6"/>
    <property type="match status" value="1"/>
</dbReference>
<dbReference type="InterPro" id="IPR011990">
    <property type="entry name" value="TPR-like_helical_dom_sf"/>
</dbReference>
<dbReference type="SMART" id="SM00028">
    <property type="entry name" value="TPR"/>
    <property type="match status" value="2"/>
</dbReference>
<dbReference type="EMBL" id="JAABOO010000001">
    <property type="protein sequence ID" value="NER12145.1"/>
    <property type="molecule type" value="Genomic_DNA"/>
</dbReference>
<dbReference type="Gene3D" id="1.25.40.10">
    <property type="entry name" value="Tetratricopeptide repeat domain"/>
    <property type="match status" value="1"/>
</dbReference>
<protein>
    <submittedName>
        <fullName evidence="4">Tetratricopeptide repeat protein</fullName>
    </submittedName>
</protein>
<name>A0A6P0UFY1_9FLAO</name>
<keyword evidence="5" id="KW-1185">Reference proteome</keyword>
<accession>A0A6P0UFY1</accession>
<evidence type="ECO:0000256" key="3">
    <source>
        <dbReference type="SAM" id="Phobius"/>
    </source>
</evidence>
<reference evidence="4 5" key="1">
    <citation type="submission" date="2020-01" db="EMBL/GenBank/DDBJ databases">
        <title>Leptobacterium flavescens.</title>
        <authorList>
            <person name="Wang G."/>
        </authorList>
    </citation>
    <scope>NUCLEOTIDE SEQUENCE [LARGE SCALE GENOMIC DNA]</scope>
    <source>
        <strain evidence="4 5">KCTC 22160</strain>
    </source>
</reference>
<feature type="repeat" description="TPR" evidence="1">
    <location>
        <begin position="203"/>
        <end position="236"/>
    </location>
</feature>
<feature type="compositionally biased region" description="Basic residues" evidence="2">
    <location>
        <begin position="1"/>
        <end position="13"/>
    </location>
</feature>
<comment type="caution">
    <text evidence="4">The sequence shown here is derived from an EMBL/GenBank/DDBJ whole genome shotgun (WGS) entry which is preliminary data.</text>
</comment>
<proteinExistence type="predicted"/>
<dbReference type="Pfam" id="PF13432">
    <property type="entry name" value="TPR_16"/>
    <property type="match status" value="1"/>
</dbReference>
<dbReference type="AlphaFoldDB" id="A0A6P0UFY1"/>
<evidence type="ECO:0000256" key="1">
    <source>
        <dbReference type="PROSITE-ProRule" id="PRU00339"/>
    </source>
</evidence>
<dbReference type="PROSITE" id="PS50005">
    <property type="entry name" value="TPR"/>
    <property type="match status" value="2"/>
</dbReference>